<evidence type="ECO:0000256" key="3">
    <source>
        <dbReference type="ARBA" id="ARBA00022670"/>
    </source>
</evidence>
<feature type="domain" description="Peptidase M13 N-terminal" evidence="11">
    <location>
        <begin position="112"/>
        <end position="519"/>
    </location>
</feature>
<dbReference type="PANTHER" id="PTHR11733:SF167">
    <property type="entry name" value="FI17812P1-RELATED"/>
    <property type="match status" value="1"/>
</dbReference>
<evidence type="ECO:0000256" key="5">
    <source>
        <dbReference type="ARBA" id="ARBA00022801"/>
    </source>
</evidence>
<dbReference type="PRINTS" id="PR00786">
    <property type="entry name" value="NEPRILYSIN"/>
</dbReference>
<dbReference type="Gene3D" id="1.10.1380.10">
    <property type="entry name" value="Neutral endopeptidase , domain2"/>
    <property type="match status" value="1"/>
</dbReference>
<dbReference type="PANTHER" id="PTHR11733">
    <property type="entry name" value="ZINC METALLOPROTEASE FAMILY M13 NEPRILYSIN-RELATED"/>
    <property type="match status" value="1"/>
</dbReference>
<comment type="similarity">
    <text evidence="2">Belongs to the peptidase M13 family.</text>
</comment>
<dbReference type="Pfam" id="PF01431">
    <property type="entry name" value="Peptidase_M13"/>
    <property type="match status" value="1"/>
</dbReference>
<feature type="region of interest" description="Disordered" evidence="8">
    <location>
        <begin position="65"/>
        <end position="84"/>
    </location>
</feature>
<evidence type="ECO:0000259" key="10">
    <source>
        <dbReference type="Pfam" id="PF01431"/>
    </source>
</evidence>
<evidence type="ECO:0000256" key="1">
    <source>
        <dbReference type="ARBA" id="ARBA00001947"/>
    </source>
</evidence>
<reference evidence="13" key="2">
    <citation type="submission" date="2013-04" db="EMBL/GenBank/DDBJ databases">
        <title>Genomic mechanisms accounting for the adaptation to parasitism in nematode-trapping fungi.</title>
        <authorList>
            <person name="Ahren D.G."/>
        </authorList>
    </citation>
    <scope>NUCLEOTIDE SEQUENCE [LARGE SCALE GENOMIC DNA]</scope>
    <source>
        <strain evidence="13">CBS 200.50</strain>
    </source>
</reference>
<evidence type="ECO:0000256" key="7">
    <source>
        <dbReference type="ARBA" id="ARBA00023049"/>
    </source>
</evidence>
<gene>
    <name evidence="12" type="ORF">H072_8326</name>
</gene>
<dbReference type="OrthoDB" id="6475849at2759"/>
<evidence type="ECO:0000313" key="13">
    <source>
        <dbReference type="Proteomes" id="UP000015100"/>
    </source>
</evidence>
<evidence type="ECO:0000259" key="11">
    <source>
        <dbReference type="Pfam" id="PF05649"/>
    </source>
</evidence>
<accession>S8AA51</accession>
<dbReference type="GO" id="GO:0004222">
    <property type="term" value="F:metalloendopeptidase activity"/>
    <property type="evidence" value="ECO:0007669"/>
    <property type="project" value="InterPro"/>
</dbReference>
<dbReference type="Gene3D" id="3.40.390.10">
    <property type="entry name" value="Collagenase (Catalytic Domain)"/>
    <property type="match status" value="1"/>
</dbReference>
<dbReference type="AlphaFoldDB" id="S8AA51"/>
<dbReference type="SUPFAM" id="SSF55486">
    <property type="entry name" value="Metalloproteases ('zincins'), catalytic domain"/>
    <property type="match status" value="1"/>
</dbReference>
<evidence type="ECO:0000256" key="4">
    <source>
        <dbReference type="ARBA" id="ARBA00022723"/>
    </source>
</evidence>
<dbReference type="GO" id="GO:0016485">
    <property type="term" value="P:protein processing"/>
    <property type="evidence" value="ECO:0007669"/>
    <property type="project" value="TreeGrafter"/>
</dbReference>
<reference evidence="12 13" key="1">
    <citation type="journal article" date="2013" name="PLoS Genet.">
        <title>Genomic mechanisms accounting for the adaptation to parasitism in nematode-trapping fungi.</title>
        <authorList>
            <person name="Meerupati T."/>
            <person name="Andersson K.M."/>
            <person name="Friman E."/>
            <person name="Kumar D."/>
            <person name="Tunlid A."/>
            <person name="Ahren D."/>
        </authorList>
    </citation>
    <scope>NUCLEOTIDE SEQUENCE [LARGE SCALE GENOMIC DNA]</scope>
    <source>
        <strain evidence="12 13">CBS 200.50</strain>
    </source>
</reference>
<dbReference type="InterPro" id="IPR024079">
    <property type="entry name" value="MetalloPept_cat_dom_sf"/>
</dbReference>
<dbReference type="Proteomes" id="UP000015100">
    <property type="component" value="Unassembled WGS sequence"/>
</dbReference>
<dbReference type="PROSITE" id="PS51885">
    <property type="entry name" value="NEPRILYSIN"/>
    <property type="match status" value="1"/>
</dbReference>
<dbReference type="eggNOG" id="KOG3624">
    <property type="taxonomic scope" value="Eukaryota"/>
</dbReference>
<dbReference type="CDD" id="cd08662">
    <property type="entry name" value="M13"/>
    <property type="match status" value="1"/>
</dbReference>
<dbReference type="SMR" id="S8AA51"/>
<feature type="domain" description="Peptidase M13 C-terminal" evidence="10">
    <location>
        <begin position="581"/>
        <end position="779"/>
    </location>
</feature>
<keyword evidence="7" id="KW-0482">Metalloprotease</keyword>
<name>S8AA51_DACHA</name>
<dbReference type="GO" id="GO:0046872">
    <property type="term" value="F:metal ion binding"/>
    <property type="evidence" value="ECO:0007669"/>
    <property type="project" value="UniProtKB-KW"/>
</dbReference>
<protein>
    <recommendedName>
        <fullName evidence="14">Endothelin-converting enzyme 1</fullName>
    </recommendedName>
</protein>
<dbReference type="EMBL" id="AQGS01000595">
    <property type="protein sequence ID" value="EPS37966.1"/>
    <property type="molecule type" value="Genomic_DNA"/>
</dbReference>
<dbReference type="OMA" id="FGWAQVW"/>
<evidence type="ECO:0008006" key="14">
    <source>
        <dbReference type="Google" id="ProtNLM"/>
    </source>
</evidence>
<dbReference type="GO" id="GO:0005886">
    <property type="term" value="C:plasma membrane"/>
    <property type="evidence" value="ECO:0007669"/>
    <property type="project" value="TreeGrafter"/>
</dbReference>
<dbReference type="InterPro" id="IPR042089">
    <property type="entry name" value="Peptidase_M13_dom_2"/>
</dbReference>
<keyword evidence="4" id="KW-0479">Metal-binding</keyword>
<dbReference type="InterPro" id="IPR018497">
    <property type="entry name" value="Peptidase_M13_C"/>
</dbReference>
<dbReference type="HOGENOM" id="CLU_006187_4_3_1"/>
<evidence type="ECO:0000256" key="6">
    <source>
        <dbReference type="ARBA" id="ARBA00022833"/>
    </source>
</evidence>
<evidence type="ECO:0000256" key="9">
    <source>
        <dbReference type="SAM" id="Phobius"/>
    </source>
</evidence>
<proteinExistence type="inferred from homology"/>
<keyword evidence="6" id="KW-0862">Zinc</keyword>
<dbReference type="InterPro" id="IPR000718">
    <property type="entry name" value="Peptidase_M13"/>
</dbReference>
<keyword evidence="9" id="KW-1133">Transmembrane helix</keyword>
<dbReference type="InterPro" id="IPR008753">
    <property type="entry name" value="Peptidase_M13_N"/>
</dbReference>
<evidence type="ECO:0000256" key="2">
    <source>
        <dbReference type="ARBA" id="ARBA00007357"/>
    </source>
</evidence>
<comment type="caution">
    <text evidence="12">The sequence shown here is derived from an EMBL/GenBank/DDBJ whole genome shotgun (WGS) entry which is preliminary data.</text>
</comment>
<keyword evidence="3" id="KW-0645">Protease</keyword>
<organism evidence="12 13">
    <name type="scientific">Dactylellina haptotyla (strain CBS 200.50)</name>
    <name type="common">Nematode-trapping fungus</name>
    <name type="synonym">Monacrosporium haptotylum</name>
    <dbReference type="NCBI Taxonomy" id="1284197"/>
    <lineage>
        <taxon>Eukaryota</taxon>
        <taxon>Fungi</taxon>
        <taxon>Dikarya</taxon>
        <taxon>Ascomycota</taxon>
        <taxon>Pezizomycotina</taxon>
        <taxon>Orbiliomycetes</taxon>
        <taxon>Orbiliales</taxon>
        <taxon>Orbiliaceae</taxon>
        <taxon>Dactylellina</taxon>
    </lineage>
</organism>
<evidence type="ECO:0000313" key="12">
    <source>
        <dbReference type="EMBL" id="EPS37966.1"/>
    </source>
</evidence>
<keyword evidence="9" id="KW-0812">Transmembrane</keyword>
<feature type="compositionally biased region" description="Pro residues" evidence="8">
    <location>
        <begin position="69"/>
        <end position="80"/>
    </location>
</feature>
<dbReference type="Pfam" id="PF05649">
    <property type="entry name" value="Peptidase_M13_N"/>
    <property type="match status" value="1"/>
</dbReference>
<feature type="region of interest" description="Disordered" evidence="8">
    <location>
        <begin position="1"/>
        <end position="24"/>
    </location>
</feature>
<dbReference type="STRING" id="1284197.S8AA51"/>
<evidence type="ECO:0000256" key="8">
    <source>
        <dbReference type="SAM" id="MobiDB-lite"/>
    </source>
</evidence>
<comment type="cofactor">
    <cofactor evidence="1">
        <name>Zn(2+)</name>
        <dbReference type="ChEBI" id="CHEBI:29105"/>
    </cofactor>
</comment>
<keyword evidence="5" id="KW-0378">Hydrolase</keyword>
<keyword evidence="9" id="KW-0472">Membrane</keyword>
<feature type="transmembrane region" description="Helical" evidence="9">
    <location>
        <begin position="41"/>
        <end position="62"/>
    </location>
</feature>
<sequence>MPENGHTDSTTEQTPLLGRDAEEASEPSFPLRLKNWFSRHFIIVLLTTLIAGLVAALIVITVRQDSSPPSSPSPHPPSPPSKGVSVCTTPGCVLAAATLLRSMSKRYKSVNPCEDFRTFTCEGFDAVHEIREDQTNVASLQIMSEEGQLVLKRILESPSPSTESLFWTASNPDKDIFSKMQDAYGACMNETLLGSLGARPLLDLLSQLEDIYPVKKPKGIDTSLTEAIQFLMGVGVGGPIGLGVGADDKDPDSNVLQVVPPRSFGLPSKEYYNNTALVSLYKDTITSVLEALLTKPSESVLSTFRLKDKPTVMNKTVVDQVIEFEATMARASPDPEDANDVTKYYNPRTLSEAAALIPEIAIADIIQNFTSGYKPPKVIVGSPDYLKSLSKILASQDRKTVQSYLAWKVISAWGGSVEDASVKPLLSFRNRLQGKAPDVKQERWRTCVRVVDSDLSWILSRSFIEAAFSKEAKDLGDQIIMDIKDEFSRKLQNSEWMSKKVRKLAIDKVHYIRQKIGYPTKSPDVTDPSALLKYYSDVKVSKNTFFQNRLSATRSEVAREWAQAGKPVDKDEWGMTAATVNAYYNPPGNEIVFPAGIMQAPVFYDPSIPKYLSYGAFGAVAGHELSHAFDSSGRNYDQNGNYTDWWDEATVSAFKKKTDCFVDQYHSYTIPTKDGPLAINGRLTLGENIADAGGLTAAFQAWKRRDEEKPDELLPGFEDFTKEQVFFLAYGLTWCGKHREEEMIQRIYTDPHSPDMFRIKGTTANSREWREAYDCPVKEPTCELW</sequence>
<keyword evidence="13" id="KW-1185">Reference proteome</keyword>